<reference evidence="1" key="1">
    <citation type="submission" date="2018-11" db="EMBL/GenBank/DDBJ databases">
        <authorList>
            <consortium name="Pathogen Informatics"/>
        </authorList>
    </citation>
    <scope>NUCLEOTIDE SEQUENCE</scope>
</reference>
<dbReference type="Proteomes" id="UP000784294">
    <property type="component" value="Unassembled WGS sequence"/>
</dbReference>
<dbReference type="AlphaFoldDB" id="A0A448X2Y5"/>
<evidence type="ECO:0000313" key="1">
    <source>
        <dbReference type="EMBL" id="VEL26791.1"/>
    </source>
</evidence>
<gene>
    <name evidence="1" type="ORF">PXEA_LOCUS20231</name>
</gene>
<evidence type="ECO:0000313" key="2">
    <source>
        <dbReference type="Proteomes" id="UP000784294"/>
    </source>
</evidence>
<sequence length="102" mass="11574">MWTLLGVDEQNAEFRRFIEASKVNVVLKPVVKTARQAAILEVRWSHFSTAFTPKFAITCIFPDGHDEATVQCNYGNLQDRHTFDIGFDYQPGLELLAQVAET</sequence>
<organism evidence="1 2">
    <name type="scientific">Protopolystoma xenopodis</name>
    <dbReference type="NCBI Taxonomy" id="117903"/>
    <lineage>
        <taxon>Eukaryota</taxon>
        <taxon>Metazoa</taxon>
        <taxon>Spiralia</taxon>
        <taxon>Lophotrochozoa</taxon>
        <taxon>Platyhelminthes</taxon>
        <taxon>Monogenea</taxon>
        <taxon>Polyopisthocotylea</taxon>
        <taxon>Polystomatidea</taxon>
        <taxon>Polystomatidae</taxon>
        <taxon>Protopolystoma</taxon>
    </lineage>
</organism>
<comment type="caution">
    <text evidence="1">The sequence shown here is derived from an EMBL/GenBank/DDBJ whole genome shotgun (WGS) entry which is preliminary data.</text>
</comment>
<proteinExistence type="predicted"/>
<accession>A0A448X2Y5</accession>
<dbReference type="EMBL" id="CAAALY010082729">
    <property type="protein sequence ID" value="VEL26791.1"/>
    <property type="molecule type" value="Genomic_DNA"/>
</dbReference>
<keyword evidence="2" id="KW-1185">Reference proteome</keyword>
<protein>
    <submittedName>
        <fullName evidence="1">Uncharacterized protein</fullName>
    </submittedName>
</protein>
<name>A0A448X2Y5_9PLAT</name>